<accession>A0A9J5ZZG8</accession>
<evidence type="ECO:0000256" key="1">
    <source>
        <dbReference type="SAM" id="MobiDB-lite"/>
    </source>
</evidence>
<protein>
    <submittedName>
        <fullName evidence="2">Uncharacterized protein</fullName>
    </submittedName>
</protein>
<dbReference type="AlphaFoldDB" id="A0A9J5ZZG8"/>
<gene>
    <name evidence="2" type="ORF">H5410_017267</name>
</gene>
<evidence type="ECO:0000313" key="2">
    <source>
        <dbReference type="EMBL" id="KAG5617443.1"/>
    </source>
</evidence>
<comment type="caution">
    <text evidence="2">The sequence shown here is derived from an EMBL/GenBank/DDBJ whole genome shotgun (WGS) entry which is preliminary data.</text>
</comment>
<reference evidence="2 3" key="1">
    <citation type="submission" date="2020-09" db="EMBL/GenBank/DDBJ databases">
        <title>De no assembly of potato wild relative species, Solanum commersonii.</title>
        <authorList>
            <person name="Cho K."/>
        </authorList>
    </citation>
    <scope>NUCLEOTIDE SEQUENCE [LARGE SCALE GENOMIC DNA]</scope>
    <source>
        <strain evidence="2">LZ3.2</strain>
        <tissue evidence="2">Leaf</tissue>
    </source>
</reference>
<evidence type="ECO:0000313" key="3">
    <source>
        <dbReference type="Proteomes" id="UP000824120"/>
    </source>
</evidence>
<proteinExistence type="predicted"/>
<name>A0A9J5ZZG8_SOLCO</name>
<organism evidence="2 3">
    <name type="scientific">Solanum commersonii</name>
    <name type="common">Commerson's wild potato</name>
    <name type="synonym">Commerson's nightshade</name>
    <dbReference type="NCBI Taxonomy" id="4109"/>
    <lineage>
        <taxon>Eukaryota</taxon>
        <taxon>Viridiplantae</taxon>
        <taxon>Streptophyta</taxon>
        <taxon>Embryophyta</taxon>
        <taxon>Tracheophyta</taxon>
        <taxon>Spermatophyta</taxon>
        <taxon>Magnoliopsida</taxon>
        <taxon>eudicotyledons</taxon>
        <taxon>Gunneridae</taxon>
        <taxon>Pentapetalae</taxon>
        <taxon>asterids</taxon>
        <taxon>lamiids</taxon>
        <taxon>Solanales</taxon>
        <taxon>Solanaceae</taxon>
        <taxon>Solanoideae</taxon>
        <taxon>Solaneae</taxon>
        <taxon>Solanum</taxon>
    </lineage>
</organism>
<dbReference type="Proteomes" id="UP000824120">
    <property type="component" value="Chromosome 3"/>
</dbReference>
<keyword evidence="3" id="KW-1185">Reference proteome</keyword>
<dbReference type="EMBL" id="JACXVP010000003">
    <property type="protein sequence ID" value="KAG5617443.1"/>
    <property type="molecule type" value="Genomic_DNA"/>
</dbReference>
<feature type="region of interest" description="Disordered" evidence="1">
    <location>
        <begin position="1"/>
        <end position="31"/>
    </location>
</feature>
<sequence length="87" mass="9867">MNMNISDDEIRHDVEEDQTPNGKGPSTRDMANQLRTKLGCKVSYCKIYKGREIAKSLVRGTHEHGYGVFDAYHYMLEFTNPGSKTAL</sequence>